<dbReference type="AlphaFoldDB" id="A0A369K3I5"/>
<accession>A0A369K3I5</accession>
<reference evidence="1" key="1">
    <citation type="submission" date="2018-04" db="EMBL/GenBank/DDBJ databases">
        <title>Whole genome sequencing of Hypsizygus marmoreus.</title>
        <authorList>
            <person name="Choi I.-G."/>
            <person name="Min B."/>
            <person name="Kim J.-G."/>
            <person name="Kim S."/>
            <person name="Oh Y.-L."/>
            <person name="Kong W.-S."/>
            <person name="Park H."/>
            <person name="Jeong J."/>
            <person name="Song E.-S."/>
        </authorList>
    </citation>
    <scope>NUCLEOTIDE SEQUENCE [LARGE SCALE GENOMIC DNA]</scope>
    <source>
        <strain evidence="1">51987-8</strain>
    </source>
</reference>
<evidence type="ECO:0000313" key="2">
    <source>
        <dbReference type="Proteomes" id="UP000076154"/>
    </source>
</evidence>
<organism evidence="1 2">
    <name type="scientific">Hypsizygus marmoreus</name>
    <name type="common">White beech mushroom</name>
    <name type="synonym">Agaricus marmoreus</name>
    <dbReference type="NCBI Taxonomy" id="39966"/>
    <lineage>
        <taxon>Eukaryota</taxon>
        <taxon>Fungi</taxon>
        <taxon>Dikarya</taxon>
        <taxon>Basidiomycota</taxon>
        <taxon>Agaricomycotina</taxon>
        <taxon>Agaricomycetes</taxon>
        <taxon>Agaricomycetidae</taxon>
        <taxon>Agaricales</taxon>
        <taxon>Tricholomatineae</taxon>
        <taxon>Lyophyllaceae</taxon>
        <taxon>Hypsizygus</taxon>
    </lineage>
</organism>
<comment type="caution">
    <text evidence="1">The sequence shown here is derived from an EMBL/GenBank/DDBJ whole genome shotgun (WGS) entry which is preliminary data.</text>
</comment>
<gene>
    <name evidence="1" type="ORF">Hypma_004432</name>
</gene>
<protein>
    <submittedName>
        <fullName evidence="1">Uncharacterized protein</fullName>
    </submittedName>
</protein>
<dbReference type="OrthoDB" id="2976798at2759"/>
<name>A0A369K3I5_HYPMA</name>
<dbReference type="Proteomes" id="UP000076154">
    <property type="component" value="Unassembled WGS sequence"/>
</dbReference>
<proteinExistence type="predicted"/>
<dbReference type="EMBL" id="LUEZ02000017">
    <property type="protein sequence ID" value="RDB27195.1"/>
    <property type="molecule type" value="Genomic_DNA"/>
</dbReference>
<keyword evidence="2" id="KW-1185">Reference proteome</keyword>
<sequence length="277" mass="31538">MSESFVLAASQVDLRIPNPFLKYTQTKPSEWPGEIVQQVVGSSMLQALGDIPQSSTVPHAKDDSTPFNVSAMQRHLRRVEAYRDNPRSLTSKEMRYDVERLDKTLLVNNRERYIVNSVAGCSVGGVPIFHYTHATFRFECRRPEFEERAPGLLEHHEQNDEILDAMDLATLITLAQGQREMGVEVPVYIVYVLYLSETYKDLNVVTAAIPVTTIAAIENGEHSIHKIKVDRGMIPIDIDYEKPLWDNILVKMLDSFLDYGVELAKLLPQPPYDYEQD</sequence>
<dbReference type="InParanoid" id="A0A369K3I5"/>
<evidence type="ECO:0000313" key="1">
    <source>
        <dbReference type="EMBL" id="RDB27195.1"/>
    </source>
</evidence>